<dbReference type="Gene3D" id="3.90.550.10">
    <property type="entry name" value="Spore Coat Polysaccharide Biosynthesis Protein SpsA, Chain A"/>
    <property type="match status" value="1"/>
</dbReference>
<dbReference type="InterPro" id="IPR029044">
    <property type="entry name" value="Nucleotide-diphossugar_trans"/>
</dbReference>
<dbReference type="AlphaFoldDB" id="A0A0A8J2L6"/>
<evidence type="ECO:0000313" key="1">
    <source>
        <dbReference type="EMBL" id="BAQ00599.1"/>
    </source>
</evidence>
<dbReference type="SUPFAM" id="SSF53448">
    <property type="entry name" value="Nucleotide-diphospho-sugar transferases"/>
    <property type="match status" value="1"/>
</dbReference>
<protein>
    <submittedName>
        <fullName evidence="1">Putative glycosyltransferase</fullName>
    </submittedName>
</protein>
<dbReference type="PANTHER" id="PTHR22916">
    <property type="entry name" value="GLYCOSYLTRANSFERASE"/>
    <property type="match status" value="1"/>
</dbReference>
<dbReference type="GO" id="GO:0016758">
    <property type="term" value="F:hexosyltransferase activity"/>
    <property type="evidence" value="ECO:0007669"/>
    <property type="project" value="UniProtKB-ARBA"/>
</dbReference>
<name>A0A0A8J2L6_ECOLX</name>
<proteinExistence type="predicted"/>
<organism evidence="1">
    <name type="scientific">Escherichia coli</name>
    <dbReference type="NCBI Taxonomy" id="562"/>
    <lineage>
        <taxon>Bacteria</taxon>
        <taxon>Pseudomonadati</taxon>
        <taxon>Pseudomonadota</taxon>
        <taxon>Gammaproteobacteria</taxon>
        <taxon>Enterobacterales</taxon>
        <taxon>Enterobacteriaceae</taxon>
        <taxon>Escherichia</taxon>
    </lineage>
</organism>
<dbReference type="CDD" id="cd00761">
    <property type="entry name" value="Glyco_tranf_GTA_type"/>
    <property type="match status" value="1"/>
</dbReference>
<dbReference type="RefSeq" id="WP_001597949.1">
    <property type="nucleotide sequence ID" value="NZ_AP027532.1"/>
</dbReference>
<dbReference type="Pfam" id="PF00535">
    <property type="entry name" value="Glycos_transf_2"/>
    <property type="match status" value="1"/>
</dbReference>
<dbReference type="InterPro" id="IPR001173">
    <property type="entry name" value="Glyco_trans_2-like"/>
</dbReference>
<reference evidence="1" key="1">
    <citation type="journal article" date="2014" name="DNA Res.">
        <title>A complete view of the genetic diversity of the Escherichia coli O-antigen biosynthesis gene cluster.</title>
        <authorList>
            <person name="Iguchi A."/>
            <person name="Iyoda S."/>
            <person name="Kikuchi T."/>
            <person name="Ogura Y."/>
            <person name="Katsura K."/>
            <person name="Ohnishi M."/>
            <person name="Hayashi T."/>
            <person name="Thomson N.R."/>
        </authorList>
    </citation>
    <scope>NUCLEOTIDE SEQUENCE</scope>
    <source>
        <strain evidence="1">93404-41</strain>
    </source>
</reference>
<dbReference type="EMBL" id="AB811598">
    <property type="protein sequence ID" value="BAQ00599.1"/>
    <property type="molecule type" value="Genomic_DNA"/>
</dbReference>
<sequence>MHLVSIIMPTYNSSSTIHQSIESVISQTYTNWELLITDDCSSDDTYKIICNYALKDHRIRVFQNNINSGAGLTRNNSIEHARGRFIAFLDSDDMWTNDKLEKQIKFMLDNHFPLTYTYYKKTNASGEITGRLRPPLEVNYNELLKSNVIGCLTAIYDASSLGKVYMPTIRKRQDMGLWLNILKIVPTAHCLAEELAIYREGHESLSSNKLKILRTQWLFYREHVGLSFIKTLWYFSHYVIRALKKHKLPS</sequence>
<keyword evidence="1" id="KW-0808">Transferase</keyword>
<accession>A0A0A8J2L6</accession>
<dbReference type="PANTHER" id="PTHR22916:SF3">
    <property type="entry name" value="UDP-GLCNAC:BETAGAL BETA-1,3-N-ACETYLGLUCOSAMINYLTRANSFERASE-LIKE PROTEIN 1"/>
    <property type="match status" value="1"/>
</dbReference>